<dbReference type="RefSeq" id="WP_153285442.1">
    <property type="nucleotide sequence ID" value="NZ_CP045644.1"/>
</dbReference>
<organism evidence="1 2">
    <name type="scientific">Variovorax paradoxus</name>
    <dbReference type="NCBI Taxonomy" id="34073"/>
    <lineage>
        <taxon>Bacteria</taxon>
        <taxon>Pseudomonadati</taxon>
        <taxon>Pseudomonadota</taxon>
        <taxon>Betaproteobacteria</taxon>
        <taxon>Burkholderiales</taxon>
        <taxon>Comamonadaceae</taxon>
        <taxon>Variovorax</taxon>
    </lineage>
</organism>
<accession>A0A5Q0MEA6</accession>
<dbReference type="EMBL" id="CP045644">
    <property type="protein sequence ID" value="QFZ87004.1"/>
    <property type="molecule type" value="Genomic_DNA"/>
</dbReference>
<sequence length="130" mass="14567">MSYSSFTAASALRRLAGALERMSEDEISRLIDPNCDIEIKVIRRRSKEEISPETLVDLNSLVAKLTMFPSRAEASQFMETAFETKKTLDQIARHLDVPVLKQDKVETLRDKIIEATVGARLRSEAIKGTG</sequence>
<gene>
    <name evidence="1" type="ORF">GFK26_31640</name>
</gene>
<evidence type="ECO:0000313" key="1">
    <source>
        <dbReference type="EMBL" id="QFZ87004.1"/>
    </source>
</evidence>
<dbReference type="AlphaFoldDB" id="A0A5Q0MEA6"/>
<protein>
    <submittedName>
        <fullName evidence="1">Uncharacterized protein</fullName>
    </submittedName>
</protein>
<name>A0A5Q0MEA6_VARPD</name>
<evidence type="ECO:0000313" key="2">
    <source>
        <dbReference type="Proteomes" id="UP000326780"/>
    </source>
</evidence>
<proteinExistence type="predicted"/>
<reference evidence="1 2" key="1">
    <citation type="submission" date="2019-10" db="EMBL/GenBank/DDBJ databases">
        <title>Complete genome sequence of Variovorax paradoxus 5C-2.</title>
        <authorList>
            <person name="Gogoleva N.E."/>
            <person name="Balkin A.S."/>
        </authorList>
    </citation>
    <scope>NUCLEOTIDE SEQUENCE [LARGE SCALE GENOMIC DNA]</scope>
    <source>
        <strain evidence="1 2">5C-2</strain>
    </source>
</reference>
<dbReference type="Proteomes" id="UP000326780">
    <property type="component" value="Chromosome"/>
</dbReference>